<evidence type="ECO:0000256" key="3">
    <source>
        <dbReference type="ARBA" id="ARBA00022989"/>
    </source>
</evidence>
<keyword evidence="2 6" id="KW-0812">Transmembrane</keyword>
<dbReference type="InterPro" id="IPR037185">
    <property type="entry name" value="EmrE-like"/>
</dbReference>
<evidence type="ECO:0000256" key="6">
    <source>
        <dbReference type="SAM" id="Phobius"/>
    </source>
</evidence>
<protein>
    <recommendedName>
        <fullName evidence="9">Drug/Metabolite Transporter (DMT) Superfamily</fullName>
    </recommendedName>
</protein>
<keyword evidence="4 6" id="KW-0472">Membrane</keyword>
<gene>
    <name evidence="7" type="ORF">PM001_LOCUS18766</name>
</gene>
<reference evidence="7" key="1">
    <citation type="submission" date="2024-01" db="EMBL/GenBank/DDBJ databases">
        <authorList>
            <person name="Webb A."/>
        </authorList>
    </citation>
    <scope>NUCLEOTIDE SEQUENCE</scope>
    <source>
        <strain evidence="7">Pm1</strain>
    </source>
</reference>
<comment type="caution">
    <text evidence="7">The sequence shown here is derived from an EMBL/GenBank/DDBJ whole genome shotgun (WGS) entry which is preliminary data.</text>
</comment>
<sequence length="377" mass="41207">MATPLGLETNAQRGIFVTYMSLWVAYGMLNELAKRQSVRFNSACAVVLQSLLKLALATCMYLTSDTQVTQPLATRFCSMMTQVHENRKLLLLYFIPSGLYVIYDVLSYVNLRAFDAATYFLLLQFRLVVTGVLHQMMFKKRLNRNQWISLGVTTVGCAIKTLGSHDPLNGSSTLSDNGNSPTTLMAYGLLMVQLLSSTFAGVYNEVLLKKQASIPVNLQNVFMYIDSIVCTLAMLALGLTGQTASEALTTANFSVLFSPYVLPMVLIMSGIGVVTSLFLKHLDSIRKAIASSLELVVLPLLSAVFFGQEITLYTAAAVCFVSFGVYMYSLPVEATALVGLPQYTKVASGDQDEEQTDEDDTVVSSKSEPTSPDDKLA</sequence>
<evidence type="ECO:0000313" key="8">
    <source>
        <dbReference type="Proteomes" id="UP001162060"/>
    </source>
</evidence>
<evidence type="ECO:0000256" key="1">
    <source>
        <dbReference type="ARBA" id="ARBA00004141"/>
    </source>
</evidence>
<accession>A0AAV1UGE6</accession>
<keyword evidence="3 6" id="KW-1133">Transmembrane helix</keyword>
<feature type="transmembrane region" description="Helical" evidence="6">
    <location>
        <begin position="116"/>
        <end position="135"/>
    </location>
</feature>
<evidence type="ECO:0008006" key="9">
    <source>
        <dbReference type="Google" id="ProtNLM"/>
    </source>
</evidence>
<feature type="transmembrane region" description="Helical" evidence="6">
    <location>
        <begin position="147"/>
        <end position="164"/>
    </location>
</feature>
<name>A0AAV1UGE6_9STRA</name>
<feature type="transmembrane region" description="Helical" evidence="6">
    <location>
        <begin position="220"/>
        <end position="240"/>
    </location>
</feature>
<feature type="compositionally biased region" description="Acidic residues" evidence="5">
    <location>
        <begin position="350"/>
        <end position="361"/>
    </location>
</feature>
<comment type="subcellular location">
    <subcellularLocation>
        <location evidence="1">Membrane</location>
        <topology evidence="1">Multi-pass membrane protein</topology>
    </subcellularLocation>
</comment>
<dbReference type="GO" id="GO:0000139">
    <property type="term" value="C:Golgi membrane"/>
    <property type="evidence" value="ECO:0007669"/>
    <property type="project" value="InterPro"/>
</dbReference>
<dbReference type="EMBL" id="CAKLBY020000195">
    <property type="protein sequence ID" value="CAK7933616.1"/>
    <property type="molecule type" value="Genomic_DNA"/>
</dbReference>
<dbReference type="GO" id="GO:0015165">
    <property type="term" value="F:pyrimidine nucleotide-sugar transmembrane transporter activity"/>
    <property type="evidence" value="ECO:0007669"/>
    <property type="project" value="InterPro"/>
</dbReference>
<dbReference type="PANTHER" id="PTHR10231">
    <property type="entry name" value="NUCLEOTIDE-SUGAR TRANSMEMBRANE TRANSPORTER"/>
    <property type="match status" value="1"/>
</dbReference>
<feature type="transmembrane region" description="Helical" evidence="6">
    <location>
        <begin position="312"/>
        <end position="330"/>
    </location>
</feature>
<evidence type="ECO:0000256" key="4">
    <source>
        <dbReference type="ARBA" id="ARBA00023136"/>
    </source>
</evidence>
<evidence type="ECO:0000256" key="5">
    <source>
        <dbReference type="SAM" id="MobiDB-lite"/>
    </source>
</evidence>
<proteinExistence type="predicted"/>
<dbReference type="Pfam" id="PF04142">
    <property type="entry name" value="Nuc_sug_transp"/>
    <property type="match status" value="1"/>
</dbReference>
<dbReference type="InterPro" id="IPR007271">
    <property type="entry name" value="Nuc_sug_transpt"/>
</dbReference>
<feature type="transmembrane region" description="Helical" evidence="6">
    <location>
        <begin position="288"/>
        <end position="306"/>
    </location>
</feature>
<feature type="region of interest" description="Disordered" evidence="5">
    <location>
        <begin position="347"/>
        <end position="377"/>
    </location>
</feature>
<dbReference type="SUPFAM" id="SSF103481">
    <property type="entry name" value="Multidrug resistance efflux transporter EmrE"/>
    <property type="match status" value="1"/>
</dbReference>
<dbReference type="AlphaFoldDB" id="A0AAV1UGE6"/>
<evidence type="ECO:0000313" key="7">
    <source>
        <dbReference type="EMBL" id="CAK7933616.1"/>
    </source>
</evidence>
<evidence type="ECO:0000256" key="2">
    <source>
        <dbReference type="ARBA" id="ARBA00022692"/>
    </source>
</evidence>
<feature type="transmembrane region" description="Helical" evidence="6">
    <location>
        <begin position="184"/>
        <end position="208"/>
    </location>
</feature>
<feature type="transmembrane region" description="Helical" evidence="6">
    <location>
        <begin position="89"/>
        <end position="110"/>
    </location>
</feature>
<dbReference type="Proteomes" id="UP001162060">
    <property type="component" value="Unassembled WGS sequence"/>
</dbReference>
<feature type="transmembrane region" description="Helical" evidence="6">
    <location>
        <begin position="12"/>
        <end position="29"/>
    </location>
</feature>
<organism evidence="7 8">
    <name type="scientific">Peronospora matthiolae</name>
    <dbReference type="NCBI Taxonomy" id="2874970"/>
    <lineage>
        <taxon>Eukaryota</taxon>
        <taxon>Sar</taxon>
        <taxon>Stramenopiles</taxon>
        <taxon>Oomycota</taxon>
        <taxon>Peronosporomycetes</taxon>
        <taxon>Peronosporales</taxon>
        <taxon>Peronosporaceae</taxon>
        <taxon>Peronospora</taxon>
    </lineage>
</organism>
<feature type="transmembrane region" description="Helical" evidence="6">
    <location>
        <begin position="260"/>
        <end position="279"/>
    </location>
</feature>